<evidence type="ECO:0000256" key="2">
    <source>
        <dbReference type="ARBA" id="ARBA00022692"/>
    </source>
</evidence>
<dbReference type="AlphaFoldDB" id="A0A1A9WFH7"/>
<evidence type="ECO:0000256" key="3">
    <source>
        <dbReference type="ARBA" id="ARBA00022989"/>
    </source>
</evidence>
<dbReference type="PANTHER" id="PTHR43243">
    <property type="entry name" value="INNER MEMBRANE TRANSPORTER YGJI-RELATED"/>
    <property type="match status" value="1"/>
</dbReference>
<dbReference type="GO" id="GO:0061459">
    <property type="term" value="F:L-arginine transmembrane transporter activity"/>
    <property type="evidence" value="ECO:0007669"/>
    <property type="project" value="TreeGrafter"/>
</dbReference>
<evidence type="ECO:0000256" key="4">
    <source>
        <dbReference type="ARBA" id="ARBA00023136"/>
    </source>
</evidence>
<dbReference type="Pfam" id="PF00324">
    <property type="entry name" value="AA_permease"/>
    <property type="match status" value="1"/>
</dbReference>
<reference evidence="9" key="2">
    <citation type="submission" date="2020-05" db="UniProtKB">
        <authorList>
            <consortium name="EnsemblMetazoa"/>
        </authorList>
    </citation>
    <scope>IDENTIFICATION</scope>
    <source>
        <strain evidence="9">IAEA</strain>
    </source>
</reference>
<feature type="transmembrane region" description="Helical" evidence="6">
    <location>
        <begin position="598"/>
        <end position="619"/>
    </location>
</feature>
<feature type="compositionally biased region" description="Low complexity" evidence="5">
    <location>
        <begin position="769"/>
        <end position="780"/>
    </location>
</feature>
<evidence type="ECO:0000256" key="6">
    <source>
        <dbReference type="SAM" id="Phobius"/>
    </source>
</evidence>
<dbReference type="GO" id="GO:0097638">
    <property type="term" value="P:L-arginine import across plasma membrane"/>
    <property type="evidence" value="ECO:0007669"/>
    <property type="project" value="TreeGrafter"/>
</dbReference>
<evidence type="ECO:0000259" key="8">
    <source>
        <dbReference type="Pfam" id="PF13906"/>
    </source>
</evidence>
<feature type="transmembrane region" description="Helical" evidence="6">
    <location>
        <begin position="376"/>
        <end position="397"/>
    </location>
</feature>
<keyword evidence="3 6" id="KW-1133">Transmembrane helix</keyword>
<feature type="transmembrane region" description="Helical" evidence="6">
    <location>
        <begin position="569"/>
        <end position="592"/>
    </location>
</feature>
<proteinExistence type="predicted"/>
<dbReference type="Proteomes" id="UP000091820">
    <property type="component" value="Unassembled WGS sequence"/>
</dbReference>
<feature type="transmembrane region" description="Helical" evidence="6">
    <location>
        <begin position="303"/>
        <end position="330"/>
    </location>
</feature>
<name>A0A1A9WFH7_9MUSC</name>
<feature type="compositionally biased region" description="Basic and acidic residues" evidence="5">
    <location>
        <begin position="790"/>
        <end position="803"/>
    </location>
</feature>
<evidence type="ECO:0000256" key="1">
    <source>
        <dbReference type="ARBA" id="ARBA00004141"/>
    </source>
</evidence>
<feature type="transmembrane region" description="Helical" evidence="6">
    <location>
        <begin position="539"/>
        <end position="560"/>
    </location>
</feature>
<feature type="transmembrane region" description="Helical" evidence="6">
    <location>
        <begin position="32"/>
        <end position="54"/>
    </location>
</feature>
<feature type="transmembrane region" description="Helical" evidence="6">
    <location>
        <begin position="514"/>
        <end position="533"/>
    </location>
</feature>
<dbReference type="GO" id="GO:0000064">
    <property type="term" value="F:L-ornithine transmembrane transporter activity"/>
    <property type="evidence" value="ECO:0007669"/>
    <property type="project" value="TreeGrafter"/>
</dbReference>
<dbReference type="Gene3D" id="1.20.1740.10">
    <property type="entry name" value="Amino acid/polyamine transporter I"/>
    <property type="match status" value="2"/>
</dbReference>
<dbReference type="InterPro" id="IPR029485">
    <property type="entry name" value="CAT_C"/>
</dbReference>
<evidence type="ECO:0008006" key="11">
    <source>
        <dbReference type="Google" id="ProtNLM"/>
    </source>
</evidence>
<evidence type="ECO:0000313" key="9">
    <source>
        <dbReference type="EnsemblMetazoa" id="GBRI017833-PA"/>
    </source>
</evidence>
<organism evidence="9 10">
    <name type="scientific">Glossina brevipalpis</name>
    <dbReference type="NCBI Taxonomy" id="37001"/>
    <lineage>
        <taxon>Eukaryota</taxon>
        <taxon>Metazoa</taxon>
        <taxon>Ecdysozoa</taxon>
        <taxon>Arthropoda</taxon>
        <taxon>Hexapoda</taxon>
        <taxon>Insecta</taxon>
        <taxon>Pterygota</taxon>
        <taxon>Neoptera</taxon>
        <taxon>Endopterygota</taxon>
        <taxon>Diptera</taxon>
        <taxon>Brachycera</taxon>
        <taxon>Muscomorpha</taxon>
        <taxon>Hippoboscoidea</taxon>
        <taxon>Glossinidae</taxon>
        <taxon>Glossina</taxon>
    </lineage>
</organism>
<feature type="region of interest" description="Disordered" evidence="5">
    <location>
        <begin position="404"/>
        <end position="441"/>
    </location>
</feature>
<feature type="transmembrane region" description="Helical" evidence="6">
    <location>
        <begin position="162"/>
        <end position="184"/>
    </location>
</feature>
<feature type="compositionally biased region" description="Basic and acidic residues" evidence="5">
    <location>
        <begin position="404"/>
        <end position="423"/>
    </location>
</feature>
<evidence type="ECO:0000313" key="10">
    <source>
        <dbReference type="Proteomes" id="UP000091820"/>
    </source>
</evidence>
<comment type="subcellular location">
    <subcellularLocation>
        <location evidence="1">Membrane</location>
        <topology evidence="1">Multi-pass membrane protein</topology>
    </subcellularLocation>
</comment>
<reference evidence="10" key="1">
    <citation type="submission" date="2014-03" db="EMBL/GenBank/DDBJ databases">
        <authorList>
            <person name="Aksoy S."/>
            <person name="Warren W."/>
            <person name="Wilson R.K."/>
        </authorList>
    </citation>
    <scope>NUCLEOTIDE SEQUENCE [LARGE SCALE GENOMIC DNA]</scope>
    <source>
        <strain evidence="10">IAEA</strain>
    </source>
</reference>
<keyword evidence="10" id="KW-1185">Reference proteome</keyword>
<feature type="transmembrane region" description="Helical" evidence="6">
    <location>
        <begin position="136"/>
        <end position="156"/>
    </location>
</feature>
<feature type="transmembrane region" description="Helical" evidence="6">
    <location>
        <begin position="257"/>
        <end position="283"/>
    </location>
</feature>
<dbReference type="EnsemblMetazoa" id="GBRI017833-RA">
    <property type="protein sequence ID" value="GBRI017833-PA"/>
    <property type="gene ID" value="GBRI017833"/>
</dbReference>
<dbReference type="VEuPathDB" id="VectorBase:GBRI017833"/>
<dbReference type="Pfam" id="PF13906">
    <property type="entry name" value="AA_permease_C"/>
    <property type="match status" value="1"/>
</dbReference>
<evidence type="ECO:0000259" key="7">
    <source>
        <dbReference type="Pfam" id="PF00324"/>
    </source>
</evidence>
<dbReference type="InterPro" id="IPR004841">
    <property type="entry name" value="AA-permease/SLC12A_dom"/>
</dbReference>
<sequence length="1085" mass="121438">MVLQPSYWKVLTRRKQLTNEGMDDDSKLNRVLGLYDLTALGIGSTLGAGVYILAGQIAKDQAGPSVMISFAIAALASLLAGEFAAFVIGWNLILEYIIGTASVCRGISLYLDTLINDTLKITFAQVAPINVSFLGSYFDFFACSLVVVFGVALAFGVETSTIANNFCTCVNLFILIFVIIAGSIKANFSNWSINVDNVNKTDLPHDTNLGNGGYFPFGFEGTLKGAATCFFGFVGFDCIATTGEEVRNPRKNIPRSFILSLLIIFLCYFGVSTVLTLMIPYYLQDANAALPSAFKEVGWNFAMWVVTIGGLIGLMASLLGALFPLPRIMYSMAQDGLLIRSLGKIHPKYKVPVIGSIIAAFLTALIAGLFDLAQLVNLLSIGTLLAYSMVAISITILRHMDNSHSTDHNQHNGYQQKRDDRRWTANSNGSVPRNDLDCSNGRSGYNHSESSLLTSKGERVTFVCIVSQLFNFRRLEVPNELSTRIVGALITLFCMYEEKKNNFCNDCANNINNFLGLLSVGIGLVFMQAYDALLKREPWTLISLSILVSLIILVLIFICLQPREIPNRALFRVPFVPIVPAISIFINIYLMLQLDTMTWIRFGIWMAIGIPMFVACWCMNDIKNPAKRNPARIQFEQLIRNSTRTQAKHTENPIPSANCSTCCNSAWQQENEHTIKSLDEIINIKDVAAELREMKNSNGKLFYVSDEPVKDEPTKVFPLSTYTDTTAEEKSVMAFLDDVLQLEEESERETTTHLNKKEAFSKRNESIDSSVVPTVTKSTTIATVHSSSDTSEHDSGEVYEQHSEQSFSSCDTATNEETLNETRLQAEQLVEEILTNSKLEEILQNRRTNKSEDCNITRQISRESVQSVANPLHSEDFKNRLSELIMKPLTTKFIKDHKEYDIEKRTKHTLPRLRHSKSEADVRNSLMKAIENHSIALRTNSRDDTQVPKAPKFDPVLYNTTTSLRKIKDRTDFAIILKVSELDEITDKQDNTKESAINEQIPFKVKLEALLKRGPSHRTQRFLPTEANRPNSISVIKIEDVDDETLLATTTFKSENNLNYNSKSVETLLEARKALKPIKNKQYLL</sequence>
<accession>A0A1A9WFH7</accession>
<dbReference type="GO" id="GO:0015189">
    <property type="term" value="F:L-lysine transmembrane transporter activity"/>
    <property type="evidence" value="ECO:0007669"/>
    <property type="project" value="TreeGrafter"/>
</dbReference>
<protein>
    <recommendedName>
        <fullName evidence="11">Cationic amino acid transporter C-terminal domain-containing protein</fullName>
    </recommendedName>
</protein>
<feature type="compositionally biased region" description="Polar residues" evidence="5">
    <location>
        <begin position="804"/>
        <end position="816"/>
    </location>
</feature>
<dbReference type="PANTHER" id="PTHR43243:SF105">
    <property type="entry name" value="CATIONIC AMINO ACID TRANSPORTER C-TERMINAL DOMAIN-CONTAINING PROTEIN"/>
    <property type="match status" value="1"/>
</dbReference>
<feature type="domain" description="Cationic amino acid transporter C-terminal" evidence="8">
    <location>
        <begin position="571"/>
        <end position="614"/>
    </location>
</feature>
<feature type="region of interest" description="Disordered" evidence="5">
    <location>
        <begin position="744"/>
        <end position="816"/>
    </location>
</feature>
<feature type="compositionally biased region" description="Basic and acidic residues" evidence="5">
    <location>
        <begin position="748"/>
        <end position="766"/>
    </location>
</feature>
<evidence type="ECO:0000256" key="5">
    <source>
        <dbReference type="SAM" id="MobiDB-lite"/>
    </source>
</evidence>
<dbReference type="STRING" id="37001.A0A1A9WFH7"/>
<feature type="domain" description="Amino acid permease/ SLC12A" evidence="7">
    <location>
        <begin position="72"/>
        <end position="399"/>
    </location>
</feature>
<feature type="transmembrane region" description="Helical" evidence="6">
    <location>
        <begin position="351"/>
        <end position="370"/>
    </location>
</feature>
<dbReference type="GO" id="GO:0005886">
    <property type="term" value="C:plasma membrane"/>
    <property type="evidence" value="ECO:0007669"/>
    <property type="project" value="TreeGrafter"/>
</dbReference>
<keyword evidence="4 6" id="KW-0472">Membrane</keyword>
<keyword evidence="2 6" id="KW-0812">Transmembrane</keyword>
<feature type="transmembrane region" description="Helical" evidence="6">
    <location>
        <begin position="66"/>
        <end position="90"/>
    </location>
</feature>